<dbReference type="Pfam" id="PF01839">
    <property type="entry name" value="FG-GAP"/>
    <property type="match status" value="2"/>
</dbReference>
<keyword evidence="11" id="KW-0812">Transmembrane</keyword>
<dbReference type="GO" id="GO:0008305">
    <property type="term" value="C:integrin complex"/>
    <property type="evidence" value="ECO:0007669"/>
    <property type="project" value="InterPro"/>
</dbReference>
<evidence type="ECO:0000256" key="11">
    <source>
        <dbReference type="RuleBase" id="RU003762"/>
    </source>
</evidence>
<keyword evidence="5 11" id="KW-0130">Cell adhesion</keyword>
<feature type="domain" description="Integrin alpha third immunoglobulin-like" evidence="13">
    <location>
        <begin position="875"/>
        <end position="1104"/>
    </location>
</feature>
<keyword evidence="7 11" id="KW-0472">Membrane</keyword>
<dbReference type="PANTHER" id="PTHR23220">
    <property type="entry name" value="INTEGRIN ALPHA"/>
    <property type="match status" value="1"/>
</dbReference>
<keyword evidence="14" id="KW-1185">Reference proteome</keyword>
<accession>A0A915F0I9</accession>
<dbReference type="InterPro" id="IPR028994">
    <property type="entry name" value="Integrin_alpha_N"/>
</dbReference>
<evidence type="ECO:0000256" key="3">
    <source>
        <dbReference type="ARBA" id="ARBA00022729"/>
    </source>
</evidence>
<feature type="repeat" description="FG-GAP" evidence="10">
    <location>
        <begin position="222"/>
        <end position="277"/>
    </location>
</feature>
<evidence type="ECO:0000256" key="7">
    <source>
        <dbReference type="ARBA" id="ARBA00023136"/>
    </source>
</evidence>
<dbReference type="SMART" id="SM00191">
    <property type="entry name" value="Int_alpha"/>
    <property type="match status" value="2"/>
</dbReference>
<evidence type="ECO:0000259" key="13">
    <source>
        <dbReference type="Pfam" id="PF20806"/>
    </source>
</evidence>
<comment type="subcellular location">
    <subcellularLocation>
        <location evidence="1 11">Membrane</location>
        <topology evidence="1 11">Single-pass type I membrane protein</topology>
    </subcellularLocation>
</comment>
<evidence type="ECO:0000256" key="8">
    <source>
        <dbReference type="ARBA" id="ARBA00023170"/>
    </source>
</evidence>
<evidence type="ECO:0000256" key="5">
    <source>
        <dbReference type="ARBA" id="ARBA00022889"/>
    </source>
</evidence>
<dbReference type="PRINTS" id="PR01185">
    <property type="entry name" value="INTEGRINA"/>
</dbReference>
<dbReference type="GO" id="GO:0033627">
    <property type="term" value="P:cell adhesion mediated by integrin"/>
    <property type="evidence" value="ECO:0007669"/>
    <property type="project" value="TreeGrafter"/>
</dbReference>
<dbReference type="Proteomes" id="UP000887562">
    <property type="component" value="Unplaced"/>
</dbReference>
<protein>
    <submittedName>
        <fullName evidence="15">Integrin alpha-2 domain-containing protein</fullName>
    </submittedName>
</protein>
<evidence type="ECO:0000256" key="9">
    <source>
        <dbReference type="ARBA" id="ARBA00023180"/>
    </source>
</evidence>
<dbReference type="PROSITE" id="PS51470">
    <property type="entry name" value="FG_GAP"/>
    <property type="match status" value="2"/>
</dbReference>
<dbReference type="Pfam" id="PF20806">
    <property type="entry name" value="Integrin_A_Ig_3"/>
    <property type="match status" value="1"/>
</dbReference>
<dbReference type="GO" id="GO:0009897">
    <property type="term" value="C:external side of plasma membrane"/>
    <property type="evidence" value="ECO:0007669"/>
    <property type="project" value="TreeGrafter"/>
</dbReference>
<proteinExistence type="inferred from homology"/>
<evidence type="ECO:0000313" key="14">
    <source>
        <dbReference type="Proteomes" id="UP000887562"/>
    </source>
</evidence>
<evidence type="ECO:0000256" key="6">
    <source>
        <dbReference type="ARBA" id="ARBA00023037"/>
    </source>
</evidence>
<dbReference type="Gene3D" id="2.130.10.130">
    <property type="entry name" value="Integrin alpha, N-terminal"/>
    <property type="match status" value="1"/>
</dbReference>
<evidence type="ECO:0000256" key="4">
    <source>
        <dbReference type="ARBA" id="ARBA00022737"/>
    </source>
</evidence>
<sequence length="1221" mass="134226">IIVGAPFDNNSGSIYWCHYKSNQCRRVNFDIHKSAHYSYSKLGNELFGFSLSTLPKERNRLAVACSPRLSYEVTGNLFVTGGCFAFDNVLNNPSFLGASSCLNIPEASRSIDLRFCLDGASSAYFHNTYTDLIVSGRIGLVNNVTKFNPVRKTDIAHVGDYSLLGSSSVLSDRVYSSASDSERPIVSVFGAPGVPQTRDREGSGFVVLNVIEKGPNQIVIPQVNILHGNRFGSRFGHAVALIDLDCDGWDDLVVGAPFEQLPGTSVALQRDLDLHSVHSAPVFGCIYVFWNQRRHLPSTTAFDSTSVQVIWPPPSLSFKSAFGSSITSLGDIDHDGIDGDVHSTSLMTLLAVRCGLKKLCQVMLSVSISQLELLMTKAAAPFLFTTAPNPGGSAPQHRIQPPPGSAAATGEGGLTGAVRRLQATRCQMRGKIGTDKLNGEQYITDILNATELTDSMEGFGFSLSSGGLDLDNNGYPDLAVGAPNSDKIAVFRARPVINRVEIFVLREDGSSHIGERLDSLEVCTRDTQILPGYWAPRVHCMNMKVLATFTHLDPVPCARRTIPVRLLLTINPPDHWLNEEFTNKTSSKTEIPVASFFGERVLKVGDPDVGEFYQRSYDAATPPANSDEVLPFLLLNSLMAVCREPGATNKPPSPAELDQATPVRLAFRDVDLVDLSSPIRFGVKWLLDAPSPSSPFADLINYPINNPRENTGQSLITFGNECESRKCNPILLPQFEYSVTRDRDGPVVFVGDDEFQSVEVKATVTNRGRDPSYATSVYASYPEELLDLSTNPHELNHRASLVRPGLALCHFGNPLSVGEGATCALRFKVLGQQLMKAPKNFTINSTITSSPKFPPKMLAPATDSITVKVKMSVNVSVTGEILPDAAYYSGNVTDGILINNGENKIGSTRLLIRVRVQNLRKHSLVPNSRLIIDWPYEIADIITEENGKLLFYLLEKPYITKTDLPTASNTTIVCDSRALDRLVNPYNYRVFRSLAPQPRGDPVATAPIDLPSSHPTEYPPLKSTLEIEKMPDQGNVKRVSTTLSCYNGQLRCVPIVCDLGPLSYRTGMLTFEMPARLWDNTMRQDFKDIFMTSVQLTATWRASVTFTIDAGDKDHTSDNLELKIFNDMEPEPVYPKNMPLYIGLAVFAGLLLLAILIIILWKAKFFERKKFKQRFQRTKPTPEDSKSGVPEARRLNISNPPPLRQASPHSPPISAYGDMNG</sequence>
<evidence type="ECO:0000313" key="15">
    <source>
        <dbReference type="WBParaSite" id="maker-E.canG7_contigs_8353-snap-gene-1.27-mRNA-1"/>
    </source>
</evidence>
<evidence type="ECO:0000256" key="2">
    <source>
        <dbReference type="ARBA" id="ARBA00008054"/>
    </source>
</evidence>
<feature type="transmembrane region" description="Helical" evidence="11">
    <location>
        <begin position="1140"/>
        <end position="1161"/>
    </location>
</feature>
<feature type="repeat" description="FG-GAP" evidence="10">
    <location>
        <begin position="445"/>
        <end position="497"/>
    </location>
</feature>
<keyword evidence="8 11" id="KW-0675">Receptor</keyword>
<dbReference type="InterPro" id="IPR032695">
    <property type="entry name" value="Integrin_dom_sf"/>
</dbReference>
<dbReference type="InterPro" id="IPR000413">
    <property type="entry name" value="Integrin_alpha"/>
</dbReference>
<evidence type="ECO:0000256" key="1">
    <source>
        <dbReference type="ARBA" id="ARBA00004479"/>
    </source>
</evidence>
<organism evidence="14 15">
    <name type="scientific">Echinococcus canadensis</name>
    <dbReference type="NCBI Taxonomy" id="519352"/>
    <lineage>
        <taxon>Eukaryota</taxon>
        <taxon>Metazoa</taxon>
        <taxon>Spiralia</taxon>
        <taxon>Lophotrochozoa</taxon>
        <taxon>Platyhelminthes</taxon>
        <taxon>Cestoda</taxon>
        <taxon>Eucestoda</taxon>
        <taxon>Cyclophyllidea</taxon>
        <taxon>Taeniidae</taxon>
        <taxon>Echinococcus</taxon>
        <taxon>Echinococcus canadensis group</taxon>
    </lineage>
</organism>
<dbReference type="AlphaFoldDB" id="A0A915F0I9"/>
<dbReference type="PANTHER" id="PTHR23220:SF122">
    <property type="entry name" value="INTEGRIN ALPHA-PS1"/>
    <property type="match status" value="1"/>
</dbReference>
<dbReference type="InterPro" id="IPR048286">
    <property type="entry name" value="Integrin_alpha_Ig-like_3"/>
</dbReference>
<keyword evidence="11" id="KW-1133">Transmembrane helix</keyword>
<dbReference type="InterPro" id="IPR013519">
    <property type="entry name" value="Int_alpha_beta-p"/>
</dbReference>
<dbReference type="SUPFAM" id="SSF69318">
    <property type="entry name" value="Integrin alpha N-terminal domain"/>
    <property type="match status" value="2"/>
</dbReference>
<keyword evidence="3" id="KW-0732">Signal</keyword>
<evidence type="ECO:0000256" key="10">
    <source>
        <dbReference type="PROSITE-ProRule" id="PRU00803"/>
    </source>
</evidence>
<reference evidence="15" key="1">
    <citation type="submission" date="2022-11" db="UniProtKB">
        <authorList>
            <consortium name="WormBaseParasite"/>
        </authorList>
    </citation>
    <scope>IDENTIFICATION</scope>
</reference>
<dbReference type="Gene3D" id="2.60.40.1530">
    <property type="entry name" value="ntegrin, alpha v. Chain A, domain 4"/>
    <property type="match status" value="1"/>
</dbReference>
<dbReference type="SUPFAM" id="SSF69179">
    <property type="entry name" value="Integrin domains"/>
    <property type="match status" value="2"/>
</dbReference>
<keyword evidence="6 11" id="KW-0401">Integrin</keyword>
<dbReference type="WBParaSite" id="maker-E.canG7_contigs_8353-snap-gene-1.27-mRNA-1">
    <property type="protein sequence ID" value="maker-E.canG7_contigs_8353-snap-gene-1.27-mRNA-1"/>
    <property type="gene ID" value="EcG7_00643"/>
</dbReference>
<dbReference type="GO" id="GO:0005178">
    <property type="term" value="F:integrin binding"/>
    <property type="evidence" value="ECO:0007669"/>
    <property type="project" value="TreeGrafter"/>
</dbReference>
<dbReference type="GO" id="GO:0007229">
    <property type="term" value="P:integrin-mediated signaling pathway"/>
    <property type="evidence" value="ECO:0007669"/>
    <property type="project" value="UniProtKB-KW"/>
</dbReference>
<name>A0A915F0I9_9CEST</name>
<dbReference type="GO" id="GO:0007160">
    <property type="term" value="P:cell-matrix adhesion"/>
    <property type="evidence" value="ECO:0007669"/>
    <property type="project" value="TreeGrafter"/>
</dbReference>
<dbReference type="GO" id="GO:0098609">
    <property type="term" value="P:cell-cell adhesion"/>
    <property type="evidence" value="ECO:0007669"/>
    <property type="project" value="TreeGrafter"/>
</dbReference>
<evidence type="ECO:0000256" key="12">
    <source>
        <dbReference type="SAM" id="MobiDB-lite"/>
    </source>
</evidence>
<dbReference type="Gene3D" id="2.60.40.1510">
    <property type="entry name" value="ntegrin, alpha v. Chain A, domain 3"/>
    <property type="match status" value="1"/>
</dbReference>
<keyword evidence="4" id="KW-0677">Repeat</keyword>
<feature type="region of interest" description="Disordered" evidence="12">
    <location>
        <begin position="1176"/>
        <end position="1221"/>
    </location>
</feature>
<dbReference type="InterPro" id="IPR013517">
    <property type="entry name" value="FG-GAP"/>
</dbReference>
<feature type="region of interest" description="Disordered" evidence="12">
    <location>
        <begin position="390"/>
        <end position="410"/>
    </location>
</feature>
<feature type="compositionally biased region" description="Basic and acidic residues" evidence="12">
    <location>
        <begin position="1180"/>
        <end position="1194"/>
    </location>
</feature>
<comment type="similarity">
    <text evidence="2 11">Belongs to the integrin alpha chain family.</text>
</comment>
<keyword evidence="9" id="KW-0325">Glycoprotein</keyword>
<dbReference type="Gene3D" id="1.20.5.930">
    <property type="entry name" value="Bicelle-embedded integrin alpha(iib) transmembrane segment"/>
    <property type="match status" value="1"/>
</dbReference>